<feature type="chain" id="PRO_5046337234" description="Peptidase S8" evidence="6">
    <location>
        <begin position="24"/>
        <end position="1248"/>
    </location>
</feature>
<dbReference type="InterPro" id="IPR008979">
    <property type="entry name" value="Galactose-bd-like_sf"/>
</dbReference>
<feature type="signal peptide" evidence="6">
    <location>
        <begin position="1"/>
        <end position="23"/>
    </location>
</feature>
<dbReference type="Pfam" id="PF18962">
    <property type="entry name" value="Por_Secre_tail"/>
    <property type="match status" value="1"/>
</dbReference>
<keyword evidence="2 5" id="KW-0645">Protease</keyword>
<organism evidence="10 11">
    <name type="scientific">Mucilaginibacter dorajii</name>
    <dbReference type="NCBI Taxonomy" id="692994"/>
    <lineage>
        <taxon>Bacteria</taxon>
        <taxon>Pseudomonadati</taxon>
        <taxon>Bacteroidota</taxon>
        <taxon>Sphingobacteriia</taxon>
        <taxon>Sphingobacteriales</taxon>
        <taxon>Sphingobacteriaceae</taxon>
        <taxon>Mucilaginibacter</taxon>
    </lineage>
</organism>
<dbReference type="Proteomes" id="UP001500742">
    <property type="component" value="Unassembled WGS sequence"/>
</dbReference>
<dbReference type="PROSITE" id="PS51892">
    <property type="entry name" value="SUBTILASE"/>
    <property type="match status" value="1"/>
</dbReference>
<dbReference type="InterPro" id="IPR000209">
    <property type="entry name" value="Peptidase_S8/S53_dom"/>
</dbReference>
<evidence type="ECO:0000256" key="2">
    <source>
        <dbReference type="ARBA" id="ARBA00022670"/>
    </source>
</evidence>
<keyword evidence="11" id="KW-1185">Reference proteome</keyword>
<feature type="active site" description="Charge relay system" evidence="5">
    <location>
        <position position="384"/>
    </location>
</feature>
<feature type="domain" description="Peptidase S8/S53" evidence="7">
    <location>
        <begin position="150"/>
        <end position="438"/>
    </location>
</feature>
<dbReference type="NCBIfam" id="TIGR04183">
    <property type="entry name" value="Por_Secre_tail"/>
    <property type="match status" value="1"/>
</dbReference>
<dbReference type="SUPFAM" id="SSF52743">
    <property type="entry name" value="Subtilisin-like"/>
    <property type="match status" value="1"/>
</dbReference>
<dbReference type="InterPro" id="IPR036852">
    <property type="entry name" value="Peptidase_S8/S53_dom_sf"/>
</dbReference>
<evidence type="ECO:0000256" key="1">
    <source>
        <dbReference type="ARBA" id="ARBA00011073"/>
    </source>
</evidence>
<feature type="domain" description="GEVED" evidence="9">
    <location>
        <begin position="655"/>
        <end position="732"/>
    </location>
</feature>
<protein>
    <recommendedName>
        <fullName evidence="12">Peptidase S8</fullName>
    </recommendedName>
</protein>
<keyword evidence="3 5" id="KW-0378">Hydrolase</keyword>
<evidence type="ECO:0000259" key="8">
    <source>
        <dbReference type="Pfam" id="PF18962"/>
    </source>
</evidence>
<keyword evidence="4 5" id="KW-0720">Serine protease</keyword>
<sequence>MNKQYAAILISFFLLCTAGKITAQQSLVSESKKAELDNFSTQLHNTYTVGKQKALSLASQRGWPLKRRSRNGNLLSLQGVNSLGFPIYLITHNNTTAAATTGTNTVQPGGSLGLNLSGSSTSLVGKLAIWDGGSVYAAHQEFAGKTITIKDGASILDHTTHVAGTMIAKGVYAPAKGMAFNASSLLSWDFDNDVSEMSSAASGLLLSNHSYGDVAGWDYNDTDNRWEWYGLPGDTVDYTFGFYDTRAQSWDKIAYTAPNYLIVESAGNARASNGPAVGATYYGYKSRTDQTLVNKGARPSNISDNSGYDIISTTGNAKNILTVGAVNPLPSGPSKRADVTIAYFSSWGPTDDGRVKPDIVGDGVNVTSVGVANSTAYLTLSGTSMAAPNITGSLYLLQEYYYKQNNSTFMRSATLKGLVCHTAFDAGNVGPDYVYGWGLLNMTKAAQAITDNGTKSLIKENTLSQGQSQTFNVLASGSDALIATIAWTDPQGTVLPDGTINNRTPKLVNDLDIKVSDGTNTYNAWVLDPDHPSVAATTGNNIRDNVEQVYIANTVPGKAYTITVSHKGTLSSGSQAYSLIVTGMGGTAYCSSAPLSNADSRINNVKLANINNTPAAGCTSYSDYTNLTVQLEQDKTYPLSITLGTCANNFNKVAKVFIDYNENGAFDDSELVATTGVINATGTYATNIKIPASVAAGTYSLMRVVLNETNDASTIKACGSYAKGETQDYRVQFLQTSIDAGISAIVNPGSSGACSASTPVTVKVKNFGSAAISNIPLTVKIVAAADNTVSTFTGTYTGTLASGDEDDFTFNQNFNAVAGATYTITAISSLTGDPVKTNDTLSTTIVINSPSAIGNLSAYYCIDSKQYLLSGEGDGTLLWYQNLNDTIPVAAGRPTSTSAPPVNNTYYAGVNDFKGTVGPATKNVFTGGGYNQFTPSVLINTKVPVVIQSARLYIGNSGKITFNVSNSSGQIVASTTINAQATRTTPLTGAQADDPADQGKVYDLNLELPAAGNYSIAIDYDANATIYRNNAGVKSYPYSIGNIFSITGNDATGDNPSDTTYYKGFYYYFYDMKVQSLGCASAARKAVILTKPVIVQSNNTLNSSIATGNQWLLGGNPIKGATGATFDPLQSGNYQVADTLASGCVAISDVFAYARTATNVDKSTDIGLTVFPVPASTNIYVVFTAKTATDLNLSLVNSVGQTVVSNKQNLPQGDFSTVLNVSDVPPGVYVVKVVLGSKVYGKKVIVAH</sequence>
<dbReference type="PANTHER" id="PTHR43806">
    <property type="entry name" value="PEPTIDASE S8"/>
    <property type="match status" value="1"/>
</dbReference>
<reference evidence="11" key="1">
    <citation type="journal article" date="2019" name="Int. J. Syst. Evol. Microbiol.">
        <title>The Global Catalogue of Microorganisms (GCM) 10K type strain sequencing project: providing services to taxonomists for standard genome sequencing and annotation.</title>
        <authorList>
            <consortium name="The Broad Institute Genomics Platform"/>
            <consortium name="The Broad Institute Genome Sequencing Center for Infectious Disease"/>
            <person name="Wu L."/>
            <person name="Ma J."/>
        </authorList>
    </citation>
    <scope>NUCLEOTIDE SEQUENCE [LARGE SCALE GENOMIC DNA]</scope>
    <source>
        <strain evidence="11">JCM 16601</strain>
    </source>
</reference>
<evidence type="ECO:0000256" key="5">
    <source>
        <dbReference type="PROSITE-ProRule" id="PRU01240"/>
    </source>
</evidence>
<dbReference type="EMBL" id="BAAAZC010000030">
    <property type="protein sequence ID" value="GAA3988069.1"/>
    <property type="molecule type" value="Genomic_DNA"/>
</dbReference>
<feature type="active site" description="Charge relay system" evidence="5">
    <location>
        <position position="131"/>
    </location>
</feature>
<dbReference type="PROSITE" id="PS00138">
    <property type="entry name" value="SUBTILASE_SER"/>
    <property type="match status" value="1"/>
</dbReference>
<feature type="active site" description="Charge relay system" evidence="5">
    <location>
        <position position="158"/>
    </location>
</feature>
<dbReference type="Gene3D" id="3.40.50.200">
    <property type="entry name" value="Peptidase S8/S53 domain"/>
    <property type="match status" value="1"/>
</dbReference>
<comment type="caution">
    <text evidence="10">The sequence shown here is derived from an EMBL/GenBank/DDBJ whole genome shotgun (WGS) entry which is preliminary data.</text>
</comment>
<evidence type="ECO:0000256" key="4">
    <source>
        <dbReference type="ARBA" id="ARBA00022825"/>
    </source>
</evidence>
<evidence type="ECO:0000259" key="7">
    <source>
        <dbReference type="Pfam" id="PF00082"/>
    </source>
</evidence>
<proteinExistence type="inferred from homology"/>
<dbReference type="SUPFAM" id="SSF49785">
    <property type="entry name" value="Galactose-binding domain-like"/>
    <property type="match status" value="1"/>
</dbReference>
<dbReference type="PANTHER" id="PTHR43806:SF11">
    <property type="entry name" value="CEREVISIN-RELATED"/>
    <property type="match status" value="1"/>
</dbReference>
<evidence type="ECO:0000313" key="10">
    <source>
        <dbReference type="EMBL" id="GAA3988069.1"/>
    </source>
</evidence>
<name>A0ABP7QU71_9SPHI</name>
<accession>A0ABP7QU71</accession>
<dbReference type="InterPro" id="IPR023828">
    <property type="entry name" value="Peptidase_S8_Ser-AS"/>
</dbReference>
<keyword evidence="6" id="KW-0732">Signal</keyword>
<dbReference type="Pfam" id="PF00082">
    <property type="entry name" value="Peptidase_S8"/>
    <property type="match status" value="1"/>
</dbReference>
<gene>
    <name evidence="10" type="ORF">GCM10022210_46040</name>
</gene>
<evidence type="ECO:0000256" key="3">
    <source>
        <dbReference type="ARBA" id="ARBA00022801"/>
    </source>
</evidence>
<dbReference type="Pfam" id="PF20009">
    <property type="entry name" value="GEVED"/>
    <property type="match status" value="1"/>
</dbReference>
<dbReference type="Gene3D" id="2.60.120.380">
    <property type="match status" value="1"/>
</dbReference>
<comment type="similarity">
    <text evidence="1 5">Belongs to the peptidase S8 family.</text>
</comment>
<dbReference type="RefSeq" id="WP_259093200.1">
    <property type="nucleotide sequence ID" value="NZ_BAAAZC010000030.1"/>
</dbReference>
<evidence type="ECO:0000259" key="9">
    <source>
        <dbReference type="Pfam" id="PF20009"/>
    </source>
</evidence>
<evidence type="ECO:0000256" key="6">
    <source>
        <dbReference type="SAM" id="SignalP"/>
    </source>
</evidence>
<dbReference type="InterPro" id="IPR045474">
    <property type="entry name" value="GEVED"/>
</dbReference>
<feature type="domain" description="Secretion system C-terminal sorting" evidence="8">
    <location>
        <begin position="1170"/>
        <end position="1246"/>
    </location>
</feature>
<dbReference type="InterPro" id="IPR026444">
    <property type="entry name" value="Secre_tail"/>
</dbReference>
<evidence type="ECO:0008006" key="12">
    <source>
        <dbReference type="Google" id="ProtNLM"/>
    </source>
</evidence>
<evidence type="ECO:0000313" key="11">
    <source>
        <dbReference type="Proteomes" id="UP001500742"/>
    </source>
</evidence>
<dbReference type="InterPro" id="IPR050131">
    <property type="entry name" value="Peptidase_S8_subtilisin-like"/>
</dbReference>